<dbReference type="RefSeq" id="WP_122197358.1">
    <property type="nucleotide sequence ID" value="NZ_JBHSKC010000021.1"/>
</dbReference>
<keyword evidence="4" id="KW-1185">Reference proteome</keyword>
<dbReference type="EMBL" id="RFFG01000058">
    <property type="protein sequence ID" value="RMI40116.1"/>
    <property type="molecule type" value="Genomic_DNA"/>
</dbReference>
<gene>
    <name evidence="3" type="ORF">EBO15_27530</name>
</gene>
<name>A0A3M2LSP8_9ACTN</name>
<dbReference type="AlphaFoldDB" id="A0A3M2LSP8"/>
<protein>
    <recommendedName>
        <fullName evidence="5">Serine protease</fullName>
    </recommendedName>
</protein>
<dbReference type="InterPro" id="IPR050966">
    <property type="entry name" value="Glutamyl_endopeptidase"/>
</dbReference>
<dbReference type="InterPro" id="IPR009003">
    <property type="entry name" value="Peptidase_S1_PA"/>
</dbReference>
<evidence type="ECO:0008006" key="5">
    <source>
        <dbReference type="Google" id="ProtNLM"/>
    </source>
</evidence>
<dbReference type="Gene3D" id="2.40.10.10">
    <property type="entry name" value="Trypsin-like serine proteases"/>
    <property type="match status" value="2"/>
</dbReference>
<dbReference type="SUPFAM" id="SSF50494">
    <property type="entry name" value="Trypsin-like serine proteases"/>
    <property type="match status" value="1"/>
</dbReference>
<dbReference type="PANTHER" id="PTHR15462">
    <property type="entry name" value="SERINE PROTEASE"/>
    <property type="match status" value="1"/>
</dbReference>
<reference evidence="3 4" key="1">
    <citation type="submission" date="2018-10" db="EMBL/GenBank/DDBJ databases">
        <title>Isolation from soil.</title>
        <authorList>
            <person name="Hu J."/>
        </authorList>
    </citation>
    <scope>NUCLEOTIDE SEQUENCE [LARGE SCALE GENOMIC DNA]</scope>
    <source>
        <strain evidence="3 4">NEAU-Ht49</strain>
    </source>
</reference>
<sequence length="350" mass="36747">MRLSQTRLLIAGGAAGALVLGGGVVYAAAGSTTHDAGKVSAQSPAGPAIVSKDFGSGMSAQANFDPSKMKLKPMPEPAAQAGGMQADAADAKALSLDGSLPENTPDALAAQGNVTAASSTAKVWSRHGKAPARTIGRLVATDDGRTGYYCTATIITSHNKSTVWTAGHCVHKGQGGNSGFYRYYGFQPDYNKGKSLGTWYLDKIRVMAPWANNRDLRYDFAAFTVKKHGKTAIQSVTGAQGVSFGYKHRTYKFTSFGYPDHAMPSGKHLGIEQLWYCSGTSFASKYPSGALGMWCSMGPGASGGPWLYGMKSNGIGRVSGVNSTHMTKTLQMNSPYLGSAAIKLYKAIQG</sequence>
<dbReference type="OrthoDB" id="5121599at2"/>
<comment type="caution">
    <text evidence="3">The sequence shown here is derived from an EMBL/GenBank/DDBJ whole genome shotgun (WGS) entry which is preliminary data.</text>
</comment>
<evidence type="ECO:0000256" key="1">
    <source>
        <dbReference type="ARBA" id="ARBA00022729"/>
    </source>
</evidence>
<keyword evidence="1" id="KW-0732">Signal</keyword>
<evidence type="ECO:0000313" key="3">
    <source>
        <dbReference type="EMBL" id="RMI40116.1"/>
    </source>
</evidence>
<evidence type="ECO:0000313" key="4">
    <source>
        <dbReference type="Proteomes" id="UP000282674"/>
    </source>
</evidence>
<proteinExistence type="predicted"/>
<accession>A0A3M2LSP8</accession>
<dbReference type="Proteomes" id="UP000282674">
    <property type="component" value="Unassembled WGS sequence"/>
</dbReference>
<organism evidence="3 4">
    <name type="scientific">Actinomadura harenae</name>
    <dbReference type="NCBI Taxonomy" id="2483351"/>
    <lineage>
        <taxon>Bacteria</taxon>
        <taxon>Bacillati</taxon>
        <taxon>Actinomycetota</taxon>
        <taxon>Actinomycetes</taxon>
        <taxon>Streptosporangiales</taxon>
        <taxon>Thermomonosporaceae</taxon>
        <taxon>Actinomadura</taxon>
    </lineage>
</organism>
<evidence type="ECO:0000256" key="2">
    <source>
        <dbReference type="SAM" id="MobiDB-lite"/>
    </source>
</evidence>
<dbReference type="InterPro" id="IPR043504">
    <property type="entry name" value="Peptidase_S1_PA_chymotrypsin"/>
</dbReference>
<feature type="region of interest" description="Disordered" evidence="2">
    <location>
        <begin position="62"/>
        <end position="85"/>
    </location>
</feature>